<accession>A0A9W6DEC3</accession>
<feature type="transmembrane region" description="Helical" evidence="1">
    <location>
        <begin position="122"/>
        <end position="144"/>
    </location>
</feature>
<sequence>MKSRAKSTLIYALFFGGIWGIAEATLGYLLNLSTIGISGCIMFPIGYVILRKAYKQSNNVSVIFYSSLIAGTIKLVNLFMPISHPVKVINPAFAIVLEGLSVMALVSWSVKKNREIGFTSALITGFSWRIIYFIDAVILYNINIPARMIEKGPKEYILNFLIINNLINAVIIMLVVRAEKNGKTINIKGSFIKPVTAVCSFVLAVCVQILMTYIKTNS</sequence>
<evidence type="ECO:0000313" key="2">
    <source>
        <dbReference type="EMBL" id="GKX28278.1"/>
    </source>
</evidence>
<name>A0A9W6DEC3_9FIRM</name>
<comment type="caution">
    <text evidence="2">The sequence shown here is derived from an EMBL/GenBank/DDBJ whole genome shotgun (WGS) entry which is preliminary data.</text>
</comment>
<reference evidence="2" key="1">
    <citation type="submission" date="2022-06" db="EMBL/GenBank/DDBJ databases">
        <title>Vallitalea longa sp. nov., an anaerobic bacterium isolated from marine sediment.</title>
        <authorList>
            <person name="Hirano S."/>
            <person name="Terahara T."/>
            <person name="Mori K."/>
            <person name="Hamada M."/>
            <person name="Matsumoto R."/>
            <person name="Kobayashi T."/>
        </authorList>
    </citation>
    <scope>NUCLEOTIDE SEQUENCE</scope>
    <source>
        <strain evidence="2">SH18-1</strain>
    </source>
</reference>
<feature type="transmembrane region" description="Helical" evidence="1">
    <location>
        <begin position="62"/>
        <end position="82"/>
    </location>
</feature>
<protein>
    <submittedName>
        <fullName evidence="2">Uncharacterized protein</fullName>
    </submittedName>
</protein>
<feature type="transmembrane region" description="Helical" evidence="1">
    <location>
        <begin position="195"/>
        <end position="214"/>
    </location>
</feature>
<evidence type="ECO:0000313" key="3">
    <source>
        <dbReference type="Proteomes" id="UP001144256"/>
    </source>
</evidence>
<feature type="transmembrane region" description="Helical" evidence="1">
    <location>
        <begin position="88"/>
        <end position="110"/>
    </location>
</feature>
<keyword evidence="1" id="KW-0812">Transmembrane</keyword>
<dbReference type="EMBL" id="BRLB01000001">
    <property type="protein sequence ID" value="GKX28278.1"/>
    <property type="molecule type" value="Genomic_DNA"/>
</dbReference>
<dbReference type="Proteomes" id="UP001144256">
    <property type="component" value="Unassembled WGS sequence"/>
</dbReference>
<gene>
    <name evidence="2" type="ORF">SH1V18_07580</name>
</gene>
<keyword evidence="1" id="KW-0472">Membrane</keyword>
<proteinExistence type="predicted"/>
<feature type="transmembrane region" description="Helical" evidence="1">
    <location>
        <begin position="30"/>
        <end position="50"/>
    </location>
</feature>
<organism evidence="2 3">
    <name type="scientific">Vallitalea longa</name>
    <dbReference type="NCBI Taxonomy" id="2936439"/>
    <lineage>
        <taxon>Bacteria</taxon>
        <taxon>Bacillati</taxon>
        <taxon>Bacillota</taxon>
        <taxon>Clostridia</taxon>
        <taxon>Lachnospirales</taxon>
        <taxon>Vallitaleaceae</taxon>
        <taxon>Vallitalea</taxon>
    </lineage>
</organism>
<dbReference type="AlphaFoldDB" id="A0A9W6DEC3"/>
<keyword evidence="1" id="KW-1133">Transmembrane helix</keyword>
<feature type="transmembrane region" description="Helical" evidence="1">
    <location>
        <begin position="156"/>
        <end position="175"/>
    </location>
</feature>
<dbReference type="RefSeq" id="WP_281812402.1">
    <property type="nucleotide sequence ID" value="NZ_BRLB01000001.1"/>
</dbReference>
<evidence type="ECO:0000256" key="1">
    <source>
        <dbReference type="SAM" id="Phobius"/>
    </source>
</evidence>
<keyword evidence="3" id="KW-1185">Reference proteome</keyword>